<dbReference type="AlphaFoldDB" id="K8ZML8"/>
<reference evidence="1 2" key="1">
    <citation type="journal article" date="2013" name="Genome Announc.">
        <title>Draft Genome Sequence of Catellicoccus marimammalium, a Novel Species Commonly Found in Gull Feces.</title>
        <authorList>
            <person name="Weigand M.R."/>
            <person name="Ryu H."/>
            <person name="Bozcek L."/>
            <person name="Konstantinidis K.T."/>
            <person name="Santo Domingo J.W."/>
        </authorList>
    </citation>
    <scope>NUCLEOTIDE SEQUENCE [LARGE SCALE GENOMIC DNA]</scope>
    <source>
        <strain evidence="1 2">M35/04/3</strain>
    </source>
</reference>
<organism evidence="1 2">
    <name type="scientific">Catellicoccus marimammalium M35/04/3</name>
    <dbReference type="NCBI Taxonomy" id="1234409"/>
    <lineage>
        <taxon>Bacteria</taxon>
        <taxon>Bacillati</taxon>
        <taxon>Bacillota</taxon>
        <taxon>Bacilli</taxon>
        <taxon>Lactobacillales</taxon>
        <taxon>Enterococcaceae</taxon>
        <taxon>Catellicoccus</taxon>
    </lineage>
</organism>
<protein>
    <submittedName>
        <fullName evidence="1">Uncharacterized protein</fullName>
    </submittedName>
</protein>
<gene>
    <name evidence="1" type="ORF">C683_0253</name>
</gene>
<dbReference type="EMBL" id="AMYT01000008">
    <property type="protein sequence ID" value="EKU27788.1"/>
    <property type="molecule type" value="Genomic_DNA"/>
</dbReference>
<dbReference type="Proteomes" id="UP000016057">
    <property type="component" value="Unassembled WGS sequence"/>
</dbReference>
<sequence length="113" mass="13328">MQVLWTKDVATMFDGEDKKALASELLKRIPSFIENDYYRIKPVRLLAKEPYPIQELRVHVKKKDYRVAFAEKGEEKIIFYVDPILKKSIFEANCRKYVNKNKNYLAGAELVKE</sequence>
<evidence type="ECO:0000313" key="2">
    <source>
        <dbReference type="Proteomes" id="UP000016057"/>
    </source>
</evidence>
<dbReference type="OrthoDB" id="2323579at2"/>
<name>K8ZML8_9ENTE</name>
<dbReference type="STRING" id="1234409.C683_0253"/>
<evidence type="ECO:0000313" key="1">
    <source>
        <dbReference type="EMBL" id="EKU27788.1"/>
    </source>
</evidence>
<accession>K8ZML8</accession>
<comment type="caution">
    <text evidence="1">The sequence shown here is derived from an EMBL/GenBank/DDBJ whole genome shotgun (WGS) entry which is preliminary data.</text>
</comment>
<dbReference type="PATRIC" id="fig|1234409.3.peg.224"/>
<proteinExistence type="predicted"/>
<keyword evidence="2" id="KW-1185">Reference proteome</keyword>
<dbReference type="RefSeq" id="WP_009488527.1">
    <property type="nucleotide sequence ID" value="NZ_AMYT01000008.1"/>
</dbReference>